<dbReference type="EMBL" id="BMAU01021353">
    <property type="protein sequence ID" value="GFY19529.1"/>
    <property type="molecule type" value="Genomic_DNA"/>
</dbReference>
<organism evidence="1 2">
    <name type="scientific">Trichonephila clavipes</name>
    <name type="common">Golden silk orbweaver</name>
    <name type="synonym">Nephila clavipes</name>
    <dbReference type="NCBI Taxonomy" id="2585209"/>
    <lineage>
        <taxon>Eukaryota</taxon>
        <taxon>Metazoa</taxon>
        <taxon>Ecdysozoa</taxon>
        <taxon>Arthropoda</taxon>
        <taxon>Chelicerata</taxon>
        <taxon>Arachnida</taxon>
        <taxon>Araneae</taxon>
        <taxon>Araneomorphae</taxon>
        <taxon>Entelegynae</taxon>
        <taxon>Araneoidea</taxon>
        <taxon>Nephilidae</taxon>
        <taxon>Trichonephila</taxon>
    </lineage>
</organism>
<evidence type="ECO:0000313" key="1">
    <source>
        <dbReference type="EMBL" id="GFY19529.1"/>
    </source>
</evidence>
<protein>
    <submittedName>
        <fullName evidence="1">Uncharacterized protein</fullName>
    </submittedName>
</protein>
<keyword evidence="2" id="KW-1185">Reference proteome</keyword>
<accession>A0A8X6ST54</accession>
<name>A0A8X6ST54_TRICX</name>
<evidence type="ECO:0000313" key="2">
    <source>
        <dbReference type="Proteomes" id="UP000887159"/>
    </source>
</evidence>
<dbReference type="AlphaFoldDB" id="A0A8X6ST54"/>
<comment type="caution">
    <text evidence="1">The sequence shown here is derived from an EMBL/GenBank/DDBJ whole genome shotgun (WGS) entry which is preliminary data.</text>
</comment>
<proteinExistence type="predicted"/>
<reference evidence="1" key="1">
    <citation type="submission" date="2020-08" db="EMBL/GenBank/DDBJ databases">
        <title>Multicomponent nature underlies the extraordinary mechanical properties of spider dragline silk.</title>
        <authorList>
            <person name="Kono N."/>
            <person name="Nakamura H."/>
            <person name="Mori M."/>
            <person name="Yoshida Y."/>
            <person name="Ohtoshi R."/>
            <person name="Malay A.D."/>
            <person name="Moran D.A.P."/>
            <person name="Tomita M."/>
            <person name="Numata K."/>
            <person name="Arakawa K."/>
        </authorList>
    </citation>
    <scope>NUCLEOTIDE SEQUENCE</scope>
</reference>
<dbReference type="Proteomes" id="UP000887159">
    <property type="component" value="Unassembled WGS sequence"/>
</dbReference>
<gene>
    <name evidence="1" type="ORF">TNCV_4647021</name>
</gene>
<sequence length="91" mass="10294">MVTFYKELGYVNPSVLYLVLESAGFCSLAGDGGRGNRCDEAHFWLNGYVNKQNCRIWSEANPQVYVETPLHPEKLTVWCALWAGGILLQKR</sequence>